<dbReference type="Pfam" id="PF01370">
    <property type="entry name" value="Epimerase"/>
    <property type="match status" value="1"/>
</dbReference>
<dbReference type="PANTHER" id="PTHR48079">
    <property type="entry name" value="PROTEIN YEEZ"/>
    <property type="match status" value="1"/>
</dbReference>
<dbReference type="InterPro" id="IPR001509">
    <property type="entry name" value="Epimerase_deHydtase"/>
</dbReference>
<evidence type="ECO:0000313" key="3">
    <source>
        <dbReference type="Proteomes" id="UP000318405"/>
    </source>
</evidence>
<dbReference type="EMBL" id="VLTJ01000041">
    <property type="protein sequence ID" value="TSH89422.1"/>
    <property type="molecule type" value="Genomic_DNA"/>
</dbReference>
<reference evidence="2 3" key="1">
    <citation type="submission" date="2019-07" db="EMBL/GenBank/DDBJ databases">
        <title>Qingshengfaniella alkalisoli gen. nov., sp. nov., isolated from saline soil.</title>
        <authorList>
            <person name="Xu L."/>
            <person name="Huang X.-X."/>
            <person name="Sun J.-Q."/>
        </authorList>
    </citation>
    <scope>NUCLEOTIDE SEQUENCE [LARGE SCALE GENOMIC DNA]</scope>
    <source>
        <strain evidence="2 3">DSM 27279</strain>
    </source>
</reference>
<gene>
    <name evidence="2" type="ORF">FOZ76_24010</name>
</gene>
<dbReference type="InterPro" id="IPR051783">
    <property type="entry name" value="NAD(P)-dependent_oxidoreduct"/>
</dbReference>
<sequence>MAVLMTGVTGLVGARLLPRLVEAGIDCRALVRGGKAVPAGVTPVEGDLFEPSTLTQAVDGISDVIHLAAVFRSQDTDLIWKSNLEGTRNVIAAVKARAPKARFIIASTSNVYDMDSPRPGREDDSVDPKHAYPASKVAAEKALQESGLDWAVLRFPFVYGDRDGHLEALPKHAIAGKWHPAKRISTIHHRDIATAIRLALDGAFDARIVNICDEAPTSIYELAELVGATLEPSSEPLENPWHLHVDGSLARSLGFQPSVRTVYQAVREKLM</sequence>
<dbReference type="Proteomes" id="UP000318405">
    <property type="component" value="Unassembled WGS sequence"/>
</dbReference>
<comment type="caution">
    <text evidence="2">The sequence shown here is derived from an EMBL/GenBank/DDBJ whole genome shotgun (WGS) entry which is preliminary data.</text>
</comment>
<feature type="domain" description="NAD-dependent epimerase/dehydratase" evidence="1">
    <location>
        <begin position="3"/>
        <end position="211"/>
    </location>
</feature>
<keyword evidence="3" id="KW-1185">Reference proteome</keyword>
<dbReference type="OrthoDB" id="9801056at2"/>
<dbReference type="AlphaFoldDB" id="A0A556A962"/>
<dbReference type="GO" id="GO:0005737">
    <property type="term" value="C:cytoplasm"/>
    <property type="evidence" value="ECO:0007669"/>
    <property type="project" value="TreeGrafter"/>
</dbReference>
<dbReference type="SUPFAM" id="SSF51735">
    <property type="entry name" value="NAD(P)-binding Rossmann-fold domains"/>
    <property type="match status" value="1"/>
</dbReference>
<dbReference type="RefSeq" id="WP_143950826.1">
    <property type="nucleotide sequence ID" value="NZ_BAABMB010000005.1"/>
</dbReference>
<evidence type="ECO:0000259" key="1">
    <source>
        <dbReference type="Pfam" id="PF01370"/>
    </source>
</evidence>
<dbReference type="Gene3D" id="3.40.50.720">
    <property type="entry name" value="NAD(P)-binding Rossmann-like Domain"/>
    <property type="match status" value="1"/>
</dbReference>
<accession>A0A556A962</accession>
<protein>
    <submittedName>
        <fullName evidence="2">NAD(P)-dependent oxidoreductase</fullName>
    </submittedName>
</protein>
<proteinExistence type="predicted"/>
<organism evidence="2 3">
    <name type="scientific">Verticiella sediminum</name>
    <dbReference type="NCBI Taxonomy" id="1247510"/>
    <lineage>
        <taxon>Bacteria</taxon>
        <taxon>Pseudomonadati</taxon>
        <taxon>Pseudomonadota</taxon>
        <taxon>Betaproteobacteria</taxon>
        <taxon>Burkholderiales</taxon>
        <taxon>Alcaligenaceae</taxon>
        <taxon>Verticiella</taxon>
    </lineage>
</organism>
<dbReference type="PANTHER" id="PTHR48079:SF6">
    <property type="entry name" value="NAD(P)-BINDING DOMAIN-CONTAINING PROTEIN-RELATED"/>
    <property type="match status" value="1"/>
</dbReference>
<dbReference type="GO" id="GO:0004029">
    <property type="term" value="F:aldehyde dehydrogenase (NAD+) activity"/>
    <property type="evidence" value="ECO:0007669"/>
    <property type="project" value="TreeGrafter"/>
</dbReference>
<dbReference type="InterPro" id="IPR036291">
    <property type="entry name" value="NAD(P)-bd_dom_sf"/>
</dbReference>
<evidence type="ECO:0000313" key="2">
    <source>
        <dbReference type="EMBL" id="TSH89422.1"/>
    </source>
</evidence>
<name>A0A556A962_9BURK</name>